<feature type="chain" id="PRO_5047089617" evidence="1">
    <location>
        <begin position="21"/>
        <end position="240"/>
    </location>
</feature>
<dbReference type="Pfam" id="PF01161">
    <property type="entry name" value="PBP"/>
    <property type="match status" value="1"/>
</dbReference>
<protein>
    <submittedName>
        <fullName evidence="2">PEBP-like protein</fullName>
    </submittedName>
</protein>
<dbReference type="SUPFAM" id="SSF49777">
    <property type="entry name" value="PEBP-like"/>
    <property type="match status" value="1"/>
</dbReference>
<proteinExistence type="predicted"/>
<dbReference type="EMBL" id="JAPCWZ010000007">
    <property type="protein sequence ID" value="KAK8855646.1"/>
    <property type="molecule type" value="Genomic_DNA"/>
</dbReference>
<dbReference type="Gene3D" id="3.90.280.10">
    <property type="entry name" value="PEBP-like"/>
    <property type="match status" value="1"/>
</dbReference>
<comment type="caution">
    <text evidence="2">The sequence shown here is derived from an EMBL/GenBank/DDBJ whole genome shotgun (WGS) entry which is preliminary data.</text>
</comment>
<sequence length="240" mass="26373">MSPFHHIALAFMPLIVQALAHDSFGGQVVLTSDGTASQESDLHKVQEELKEAEIIPTVIDDFLPSLVLDVEWSSDNYASLGNTLKVKKLQHEPSITLSEPSDSSASLCSSNMTYVLTMTDPDAPSRSDPKWSEFCHFIATGLTLSKSSTDETCSKVHFMDLQDIIPYKPPGPPPKTGKHRYVFLAFAPANGTTDPLQVSKPEDRQYWGSGKVGYGVRDWAKTNGLKPVAANFIYAKDKKQ</sequence>
<evidence type="ECO:0000256" key="1">
    <source>
        <dbReference type="SAM" id="SignalP"/>
    </source>
</evidence>
<keyword evidence="3" id="KW-1185">Reference proteome</keyword>
<evidence type="ECO:0000313" key="3">
    <source>
        <dbReference type="Proteomes" id="UP001390339"/>
    </source>
</evidence>
<keyword evidence="1" id="KW-0732">Signal</keyword>
<evidence type="ECO:0000313" key="2">
    <source>
        <dbReference type="EMBL" id="KAK8855646.1"/>
    </source>
</evidence>
<dbReference type="PANTHER" id="PTHR11362">
    <property type="entry name" value="PHOSPHATIDYLETHANOLAMINE-BINDING PROTEIN"/>
    <property type="match status" value="1"/>
</dbReference>
<gene>
    <name evidence="2" type="ORF">PGQ11_011558</name>
</gene>
<name>A0ABR2I0H1_9PEZI</name>
<accession>A0ABR2I0H1</accession>
<dbReference type="CDD" id="cd00866">
    <property type="entry name" value="PEBP_euk"/>
    <property type="match status" value="1"/>
</dbReference>
<dbReference type="InterPro" id="IPR035810">
    <property type="entry name" value="PEBP_euk"/>
</dbReference>
<dbReference type="PANTHER" id="PTHR11362:SF148">
    <property type="entry name" value="CARBOXYPEPTIDASE Y INHIBITOR"/>
    <property type="match status" value="1"/>
</dbReference>
<dbReference type="InterPro" id="IPR036610">
    <property type="entry name" value="PEBP-like_sf"/>
</dbReference>
<dbReference type="InterPro" id="IPR008914">
    <property type="entry name" value="PEBP"/>
</dbReference>
<organism evidence="2 3">
    <name type="scientific">Apiospora arundinis</name>
    <dbReference type="NCBI Taxonomy" id="335852"/>
    <lineage>
        <taxon>Eukaryota</taxon>
        <taxon>Fungi</taxon>
        <taxon>Dikarya</taxon>
        <taxon>Ascomycota</taxon>
        <taxon>Pezizomycotina</taxon>
        <taxon>Sordariomycetes</taxon>
        <taxon>Xylariomycetidae</taxon>
        <taxon>Amphisphaeriales</taxon>
        <taxon>Apiosporaceae</taxon>
        <taxon>Apiospora</taxon>
    </lineage>
</organism>
<reference evidence="2 3" key="1">
    <citation type="journal article" date="2024" name="IMA Fungus">
        <title>Apiospora arundinis, a panoply of carbohydrate-active enzymes and secondary metabolites.</title>
        <authorList>
            <person name="Sorensen T."/>
            <person name="Petersen C."/>
            <person name="Muurmann A.T."/>
            <person name="Christiansen J.V."/>
            <person name="Brundto M.L."/>
            <person name="Overgaard C.K."/>
            <person name="Boysen A.T."/>
            <person name="Wollenberg R.D."/>
            <person name="Larsen T.O."/>
            <person name="Sorensen J.L."/>
            <person name="Nielsen K.L."/>
            <person name="Sondergaard T.E."/>
        </authorList>
    </citation>
    <scope>NUCLEOTIDE SEQUENCE [LARGE SCALE GENOMIC DNA]</scope>
    <source>
        <strain evidence="2 3">AAU 773</strain>
    </source>
</reference>
<dbReference type="Proteomes" id="UP001390339">
    <property type="component" value="Unassembled WGS sequence"/>
</dbReference>
<feature type="signal peptide" evidence="1">
    <location>
        <begin position="1"/>
        <end position="20"/>
    </location>
</feature>